<feature type="transmembrane region" description="Helical" evidence="1">
    <location>
        <begin position="134"/>
        <end position="156"/>
    </location>
</feature>
<dbReference type="Proteomes" id="UP000319383">
    <property type="component" value="Chromosome"/>
</dbReference>
<evidence type="ECO:0000313" key="2">
    <source>
        <dbReference type="EMBL" id="QDU42289.1"/>
    </source>
</evidence>
<evidence type="ECO:0000256" key="1">
    <source>
        <dbReference type="SAM" id="Phobius"/>
    </source>
</evidence>
<dbReference type="AlphaFoldDB" id="A0A517ZIL2"/>
<feature type="transmembrane region" description="Helical" evidence="1">
    <location>
        <begin position="43"/>
        <end position="63"/>
    </location>
</feature>
<dbReference type="RefSeq" id="WP_145374354.1">
    <property type="nucleotide sequence ID" value="NZ_CP036276.1"/>
</dbReference>
<gene>
    <name evidence="2" type="ORF">Mal52_07450</name>
</gene>
<accession>A0A517ZIL2</accession>
<keyword evidence="1" id="KW-1133">Transmembrane helix</keyword>
<evidence type="ECO:0008006" key="4">
    <source>
        <dbReference type="Google" id="ProtNLM"/>
    </source>
</evidence>
<organism evidence="2 3">
    <name type="scientific">Symmachiella dynata</name>
    <dbReference type="NCBI Taxonomy" id="2527995"/>
    <lineage>
        <taxon>Bacteria</taxon>
        <taxon>Pseudomonadati</taxon>
        <taxon>Planctomycetota</taxon>
        <taxon>Planctomycetia</taxon>
        <taxon>Planctomycetales</taxon>
        <taxon>Planctomycetaceae</taxon>
        <taxon>Symmachiella</taxon>
    </lineage>
</organism>
<proteinExistence type="predicted"/>
<keyword evidence="1" id="KW-0472">Membrane</keyword>
<protein>
    <recommendedName>
        <fullName evidence="4">Cytochrome b561 bacterial/Ni-hydrogenase domain-containing protein</fullName>
    </recommendedName>
</protein>
<keyword evidence="1" id="KW-0812">Transmembrane</keyword>
<feature type="transmembrane region" description="Helical" evidence="1">
    <location>
        <begin position="94"/>
        <end position="114"/>
    </location>
</feature>
<dbReference type="EMBL" id="CP036276">
    <property type="protein sequence ID" value="QDU42289.1"/>
    <property type="molecule type" value="Genomic_DNA"/>
</dbReference>
<dbReference type="KEGG" id="sdyn:Mal52_07450"/>
<sequence>MSRIFLSLVTVQTAVLGYAIYRGWNIGDATEMAAQDAVSFHMKFGLFAILLCCFCHALLLTYFMGTGRWLEETCTAYELGPEFRERNMKLKWSAYPAMTVCFALLIGMMITGVAADPASMVKFDGWGSLTAAQVHLWVVILTVSINLAVNVGEYVAIRGNGELVNAVLDRVREIRTERGLEV</sequence>
<evidence type="ECO:0000313" key="3">
    <source>
        <dbReference type="Proteomes" id="UP000319383"/>
    </source>
</evidence>
<name>A0A517ZIL2_9PLAN</name>
<keyword evidence="3" id="KW-1185">Reference proteome</keyword>
<reference evidence="2 3" key="1">
    <citation type="submission" date="2019-02" db="EMBL/GenBank/DDBJ databases">
        <title>Deep-cultivation of Planctomycetes and their phenomic and genomic characterization uncovers novel biology.</title>
        <authorList>
            <person name="Wiegand S."/>
            <person name="Jogler M."/>
            <person name="Boedeker C."/>
            <person name="Pinto D."/>
            <person name="Vollmers J."/>
            <person name="Rivas-Marin E."/>
            <person name="Kohn T."/>
            <person name="Peeters S.H."/>
            <person name="Heuer A."/>
            <person name="Rast P."/>
            <person name="Oberbeckmann S."/>
            <person name="Bunk B."/>
            <person name="Jeske O."/>
            <person name="Meyerdierks A."/>
            <person name="Storesund J.E."/>
            <person name="Kallscheuer N."/>
            <person name="Luecker S."/>
            <person name="Lage O.M."/>
            <person name="Pohl T."/>
            <person name="Merkel B.J."/>
            <person name="Hornburger P."/>
            <person name="Mueller R.-W."/>
            <person name="Bruemmer F."/>
            <person name="Labrenz M."/>
            <person name="Spormann A.M."/>
            <person name="Op den Camp H."/>
            <person name="Overmann J."/>
            <person name="Amann R."/>
            <person name="Jetten M.S.M."/>
            <person name="Mascher T."/>
            <person name="Medema M.H."/>
            <person name="Devos D.P."/>
            <person name="Kaster A.-K."/>
            <person name="Ovreas L."/>
            <person name="Rohde M."/>
            <person name="Galperin M.Y."/>
            <person name="Jogler C."/>
        </authorList>
    </citation>
    <scope>NUCLEOTIDE SEQUENCE [LARGE SCALE GENOMIC DNA]</scope>
    <source>
        <strain evidence="2 3">Mal52</strain>
    </source>
</reference>